<protein>
    <submittedName>
        <fullName evidence="1">Uncharacterized protein</fullName>
    </submittedName>
</protein>
<dbReference type="Proteomes" id="UP001142489">
    <property type="component" value="Unassembled WGS sequence"/>
</dbReference>
<dbReference type="EMBL" id="JAPFRF010000001">
    <property type="protein sequence ID" value="KAJ7344553.1"/>
    <property type="molecule type" value="Genomic_DNA"/>
</dbReference>
<evidence type="ECO:0000313" key="1">
    <source>
        <dbReference type="EMBL" id="KAJ7344553.1"/>
    </source>
</evidence>
<dbReference type="OrthoDB" id="6359943at2759"/>
<feature type="non-terminal residue" evidence="1">
    <location>
        <position position="111"/>
    </location>
</feature>
<keyword evidence="2" id="KW-1185">Reference proteome</keyword>
<organism evidence="1 2">
    <name type="scientific">Phrynocephalus forsythii</name>
    <dbReference type="NCBI Taxonomy" id="171643"/>
    <lineage>
        <taxon>Eukaryota</taxon>
        <taxon>Metazoa</taxon>
        <taxon>Chordata</taxon>
        <taxon>Craniata</taxon>
        <taxon>Vertebrata</taxon>
        <taxon>Euteleostomi</taxon>
        <taxon>Lepidosauria</taxon>
        <taxon>Squamata</taxon>
        <taxon>Bifurcata</taxon>
        <taxon>Unidentata</taxon>
        <taxon>Episquamata</taxon>
        <taxon>Toxicofera</taxon>
        <taxon>Iguania</taxon>
        <taxon>Acrodonta</taxon>
        <taxon>Agamidae</taxon>
        <taxon>Agaminae</taxon>
        <taxon>Phrynocephalus</taxon>
    </lineage>
</organism>
<comment type="caution">
    <text evidence="1">The sequence shown here is derived from an EMBL/GenBank/DDBJ whole genome shotgun (WGS) entry which is preliminary data.</text>
</comment>
<name>A0A9Q1B729_9SAUR</name>
<gene>
    <name evidence="1" type="ORF">JRQ81_000503</name>
</gene>
<dbReference type="AlphaFoldDB" id="A0A9Q1B729"/>
<proteinExistence type="predicted"/>
<sequence>MACYKRLHTKTRNSLDLLQLTSFVPETPALDNKAHLYLLSAPFVSLGGLSPNEKEIAKIAMPSKPRFFRKQAGLTNRWQFPSTTSCDLLGIGQARKATRVGLNETLMRIMS</sequence>
<accession>A0A9Q1B729</accession>
<evidence type="ECO:0000313" key="2">
    <source>
        <dbReference type="Proteomes" id="UP001142489"/>
    </source>
</evidence>
<reference evidence="1" key="1">
    <citation type="journal article" date="2023" name="DNA Res.">
        <title>Chromosome-level genome assembly of Phrynocephalus forsythii using third-generation DNA sequencing and Hi-C analysis.</title>
        <authorList>
            <person name="Qi Y."/>
            <person name="Zhao W."/>
            <person name="Zhao Y."/>
            <person name="Niu C."/>
            <person name="Cao S."/>
            <person name="Zhang Y."/>
        </authorList>
    </citation>
    <scope>NUCLEOTIDE SEQUENCE</scope>
    <source>
        <tissue evidence="1">Muscle</tissue>
    </source>
</reference>